<evidence type="ECO:0000313" key="7">
    <source>
        <dbReference type="EMBL" id="PQJ09175.1"/>
    </source>
</evidence>
<dbReference type="InterPro" id="IPR014756">
    <property type="entry name" value="Ig_E-set"/>
</dbReference>
<dbReference type="SUPFAM" id="SSF49299">
    <property type="entry name" value="PKD domain"/>
    <property type="match status" value="1"/>
</dbReference>
<evidence type="ECO:0000256" key="4">
    <source>
        <dbReference type="SAM" id="SignalP"/>
    </source>
</evidence>
<protein>
    <recommendedName>
        <fullName evidence="9">Ig-like domain-containing protein</fullName>
    </recommendedName>
</protein>
<feature type="domain" description="PKD/Chitinase" evidence="5">
    <location>
        <begin position="1924"/>
        <end position="2003"/>
    </location>
</feature>
<dbReference type="OrthoDB" id="9816120at2"/>
<evidence type="ECO:0000256" key="3">
    <source>
        <dbReference type="ARBA" id="ARBA00023180"/>
    </source>
</evidence>
<keyword evidence="1 4" id="KW-0732">Signal</keyword>
<dbReference type="SMART" id="SM00191">
    <property type="entry name" value="Int_alpha"/>
    <property type="match status" value="5"/>
</dbReference>
<dbReference type="SUPFAM" id="SSF81296">
    <property type="entry name" value="E set domains"/>
    <property type="match status" value="2"/>
</dbReference>
<feature type="domain" description="BIG2" evidence="6">
    <location>
        <begin position="869"/>
        <end position="939"/>
    </location>
</feature>
<comment type="caution">
    <text evidence="7">The sequence shown here is derived from an EMBL/GenBank/DDBJ whole genome shotgun (WGS) entry which is preliminary data.</text>
</comment>
<dbReference type="PANTHER" id="PTHR44103:SF1">
    <property type="entry name" value="PROPROTEIN CONVERTASE P"/>
    <property type="match status" value="1"/>
</dbReference>
<dbReference type="Pfam" id="PF18962">
    <property type="entry name" value="Por_Secre_tail"/>
    <property type="match status" value="1"/>
</dbReference>
<feature type="domain" description="BIG2" evidence="6">
    <location>
        <begin position="2694"/>
        <end position="2764"/>
    </location>
</feature>
<feature type="domain" description="PKD/Chitinase" evidence="5">
    <location>
        <begin position="2464"/>
        <end position="2539"/>
    </location>
</feature>
<feature type="domain" description="PKD/Chitinase" evidence="5">
    <location>
        <begin position="2541"/>
        <end position="2616"/>
    </location>
</feature>
<dbReference type="InterPro" id="IPR035986">
    <property type="entry name" value="PKD_dom_sf"/>
</dbReference>
<evidence type="ECO:0000256" key="1">
    <source>
        <dbReference type="ARBA" id="ARBA00022729"/>
    </source>
</evidence>
<proteinExistence type="predicted"/>
<dbReference type="Gene3D" id="2.60.40.1080">
    <property type="match status" value="1"/>
</dbReference>
<dbReference type="InterPro" id="IPR022409">
    <property type="entry name" value="PKD/Chitinase_dom"/>
</dbReference>
<evidence type="ECO:0008006" key="9">
    <source>
        <dbReference type="Google" id="ProtNLM"/>
    </source>
</evidence>
<feature type="domain" description="PKD/Chitinase" evidence="5">
    <location>
        <begin position="2234"/>
        <end position="2309"/>
    </location>
</feature>
<feature type="domain" description="BIG2" evidence="6">
    <location>
        <begin position="1608"/>
        <end position="1681"/>
    </location>
</feature>
<keyword evidence="3" id="KW-0325">Glycoprotein</keyword>
<dbReference type="PANTHER" id="PTHR44103">
    <property type="entry name" value="PROPROTEIN CONVERTASE P"/>
    <property type="match status" value="1"/>
</dbReference>
<dbReference type="InterPro" id="IPR028994">
    <property type="entry name" value="Integrin_alpha_N"/>
</dbReference>
<name>A0A2S7SRD5_9BACT</name>
<evidence type="ECO:0000259" key="6">
    <source>
        <dbReference type="SMART" id="SM00635"/>
    </source>
</evidence>
<reference evidence="7 8" key="1">
    <citation type="submission" date="2018-01" db="EMBL/GenBank/DDBJ databases">
        <title>A novel member of the phylum Bacteroidetes isolated from glacier ice.</title>
        <authorList>
            <person name="Liu Q."/>
            <person name="Xin Y.-H."/>
        </authorList>
    </citation>
    <scope>NUCLEOTIDE SEQUENCE [LARGE SCALE GENOMIC DNA]</scope>
    <source>
        <strain evidence="7 8">RB1R16</strain>
    </source>
</reference>
<keyword evidence="8" id="KW-1185">Reference proteome</keyword>
<dbReference type="InterPro" id="IPR003343">
    <property type="entry name" value="Big_2"/>
</dbReference>
<feature type="domain" description="PKD/Chitinase" evidence="5">
    <location>
        <begin position="2157"/>
        <end position="2233"/>
    </location>
</feature>
<dbReference type="Pfam" id="PF13517">
    <property type="entry name" value="FG-GAP_3"/>
    <property type="match status" value="6"/>
</dbReference>
<dbReference type="EMBL" id="PPSL01000007">
    <property type="protein sequence ID" value="PQJ09175.1"/>
    <property type="molecule type" value="Genomic_DNA"/>
</dbReference>
<organism evidence="7 8">
    <name type="scientific">Flavipsychrobacter stenotrophus</name>
    <dbReference type="NCBI Taxonomy" id="2077091"/>
    <lineage>
        <taxon>Bacteria</taxon>
        <taxon>Pseudomonadati</taxon>
        <taxon>Bacteroidota</taxon>
        <taxon>Chitinophagia</taxon>
        <taxon>Chitinophagales</taxon>
        <taxon>Chitinophagaceae</taxon>
        <taxon>Flavipsychrobacter</taxon>
    </lineage>
</organism>
<dbReference type="InterPro" id="IPR013517">
    <property type="entry name" value="FG-GAP"/>
</dbReference>
<sequence length="3367" mass="336709">MKKIYTVSTRLIAVLLLLGSFALTTVAQPIISTVTPNTAAPGAVVTITGLGFGATAADNTVYFGGVKATVTAGGGTSLTVTVPAGAQYASISVLNNTSLQTGMQKGLFLPKYDNSCYISPVGSTSRFSTAVNIPVNSPFSTSSQPRHGNIGDMDGDGKPDLVISTYGDPIMPTFAGLGTVNIYLNNSTVNGVLSYNTTPYVCTAANGGVNVKLADLDGDGKLDIIVAASGSGRISCIRNTSTGTGMAGLSFAARTDIYPGTGQVPEVAIADFDGDGKLDIASINSDTSRVQVYHNEMTSIPGGAFPNSFFGVAAPLTPFSSFPVGGLGPKTSSMDGSQPGSLVTADFNGDGKFDIVTSNTNDGTISVLRNTSSGSGNINFAAHSDVGVGLGSIYTEIQVAEINGDNLPDLLVGFYTGSASDGFEVFGNLGSLAFTRQSFSAGSYGYSITSGDFDGDGKVDVALSKNLTGRLKIFRNTHAIAGAGISSGSLTAGADYVIGGAGADIQGVTVGDMDLDGKPDVLVANKGLNSISIFENIATPDTTSITSSADSVCVGATRTFSSTLPCSGEAGIWTTKFGRASIDPVTGVATGVTAGIDTVIYKVTYLSDTNYVRFVLTVKALADTGNITGPSAVCTGASMTLQNLTAIGGVWTSSNLGNATIDTVGGIITVTGVTAGSTTILYTNSSLSCGSQSAHHVVTVNPTPNAGTISGAFGNCVGNAVTLTSLGGGSWVNANPSIATVSPGSTSTSITLNGAAVGSDSVLYIVNNGLCLDTATKVLGFISPSPTSPSLPIGGTTNVCVGSSVFLTNGLSGGTWTTANAAVASINASTGELFGISAAITDTTTIRYTVSYGGCGTADTFILVHVISLPVPGTISGANFVYAGYSTSLTTTGVGGNWSSTVPTVATVTNAGVVTGLALGTTIISYAVSNSCGTLADTQAITVLPVPTAPTITSVTPVVGIPLTTLVSITGTGFDASTPSNNIVFFGPVQGTVVGSGSTTLTVLLPIGANYTSVSYLNALSLFACNQSGFFLPTYDNGCYVPGSATFRPRVDLAVTSPFGTGAGAGPRHANFGDMDGDGKPDLIVCTYNSNTAGQGAVNIYRNIGSAGTIAYAAPVVCTSSNGGVNVKLADLDGDGKLDIIVAASNSGRISCIRNTTSLGVMSFSAKTDLNPGVGPSEVAIADYDRDGKLDIAVVTGSTSTIKVFRNNMTSIPSGAFPGTFFGATPTQFDSFAIGSTPAIGANPGSSGSIFAADFDNDGAIDIVVSNSIDDNVSVFRNTSSGTGNINFAAHFDIATGGTTATEVQAMEVNGDNRPEIVVGNYFSNNVTVFENTSSTPGTLGFTAHLYPVTGSPYSLGMGDIDGDNKVDIILGEFTGEKIEVLRNTHSGGSLVGTSFTAGSTYSIASGAEPQGLTVGDIDGDKKADVVIANRLGNSVSIFKNISTPLISAIAGATDSVCVTATITLHSMHCDSSVGFWSTTTGKASVVAGLTDTTGVVTGIAAGADTIVYTVVYLSDSSSVKFPISVKALADTGDITGLSAVCVNATLTLSNTVTGGVWSSSNTGVATVDAATGLVYAVAAGTTTIFYTAQSLSCGPLSSSHVVTVNPLPNAGTITASGPGVCVGTSLTLTASVSGGTWSNANPTIATLTFAGSTATITGAAVGNATISYSVSTPSCGSDTATYVVTVSSSTAANTPITGTTTLCLGDTSALANTSTGGTWTTSNVTVATVDAVTGVVHSIAAGADTVFYSAAYPCNTVDTFVVITVNPAPNAGVISGASDSVCVAGTIALTTTGVTGGAWHSRFGFASVNPATGLVTGVSTGQDSIVYVSNTVSCGSDSAVYAIFVNPVPVVTASSGAASVCAGSSTTLSATGALTYSWSPAGTLSSSTGSPVIATPTANTIYTVTGTNVHGCSATNTVAVNYNALPTVAAAAGTSPLCAGSTTTLQGTGATSYSWTPSADISATTGAIVNFTGTTTSTYTVTGTDGNGCVNTASVTVTVNPVPTVTATPGTTPICAGTSTTIGATGAATYSWSPSTDLSASTGATVTFSGTNTTTYTVTGTSAGCSSTATATITVNALPAITAASGTSSLCFGSSTTLSSTGGVSYVWSPSATLSASTGTPVNATPTTSTTYTVTGTDGNGCVNTNTVTVTVNALPTVTAAAGTSPLCAGTTTTLQGTGATSYSWTPSTDISATTGAIVNFTGTTTSTYTVTGTDGNGCVNTASVTVTVNPVPTVTATPGTTPICAGTTTTIGATGATTYSWSPSTDLSASTGATVTFSGTNTTTYTVTGTSAGCSSTATATITVNALPAIIAASGTSSLCFGSSTTLSSTGGVSYVWSPSATLSASTGTPVTATPTTSTTYTVTGTDGNGCVNTNTVTVTVNALPIVAATAGTSPLCAGSTTTLQGTGATSYSWTPSADISATTGAVVNFTGTTTSTYTVTGTDGNGCVNTASVTVTVNPVPTVTATPGTTPICAGTSTTIGATGAATYSWSPSTDLSASTGATVTFSGTNTTTYTVTGTSAGCSSIATATITVNPLPTVNATAGSFIICAGDNTTLSATGAATYSWTPGTDLSASTGTPVTFTGLTTSSYTVTGTDLNGCTATASLTISVNPQPNAGAVTGATSVCVGSSTSLANTTAAGAGTWSIANANATITSTGVVAGVVAGADTVYYSYTNTCGTAVDTFAMTVNPLPFADTITGANDSMCIGSTLALTDPVAGGVWSSVNTAIATIDASGVVFPVSAGTDTIRYIYTNICGSDTAIYPLTVIATPTVSVITGPDSVCVNSTIVLTNLTTGGVWTSADTTIAKIDSVTGTVLGIAQGVVVMHYSFTNFCGIADTTDTVYVNPLPFADTIHGGVDSVCIGTSLTLTDPAIGGIWSTSAPTVMTITSAGVATALSAGTAIISYAITNSCGTAYAVDTIVVNPTPALTSALTQIVCSGTPLNYIPAATPTGTAYSWTRAAVPNITNPANNGVGGINETLTSTDSVAINVIYIYSLTANGCSNTQNLTVTVNPLPTLTSDTAFTVCSGSPILYFARTGTDFTVFAWNRPAVAGITPTTASGSFVINETLTNVPGLVTIPVTYIFTLTANGCVNTQTVHANVEPAPPTLPQITTMSPPYLCAGTMYQNFGAGLTPLPGINYVWSSYNAQVWATGSTDQYCLVNFTNPGMSWVYLTSNVTGFTCTSRDSFAVIVSNDFSDHPDVWYFNTDFVCSPSDEGSYQWGYDDASTLDSTLLSGETNQNYYNPTPDFAGKYYWVITTRHGCMQKTYYKTPTGIKNVTNSGVTDVKIYPNPNNGNFSVNVTSDYTEQGVLTVTNILGQKVLEANMVTNRKIDLQLDKAAGIYFVNVNTPHGKFTGKVTITGNN</sequence>
<dbReference type="InterPro" id="IPR026444">
    <property type="entry name" value="Secre_tail"/>
</dbReference>
<dbReference type="RefSeq" id="WP_105041080.1">
    <property type="nucleotide sequence ID" value="NZ_PPSL01000007.1"/>
</dbReference>
<feature type="domain" description="PKD/Chitinase" evidence="5">
    <location>
        <begin position="2004"/>
        <end position="2079"/>
    </location>
</feature>
<evidence type="ECO:0000313" key="8">
    <source>
        <dbReference type="Proteomes" id="UP000239872"/>
    </source>
</evidence>
<dbReference type="InterPro" id="IPR057586">
    <property type="entry name" value="Ig_NUP210_16th"/>
</dbReference>
<accession>A0A2S7SRD5</accession>
<gene>
    <name evidence="7" type="ORF">CJD36_020525</name>
</gene>
<dbReference type="Pfam" id="PF25354">
    <property type="entry name" value="Ig_NUP210_16th"/>
    <property type="match status" value="1"/>
</dbReference>
<dbReference type="Gene3D" id="2.130.10.130">
    <property type="entry name" value="Integrin alpha, N-terminal"/>
    <property type="match status" value="4"/>
</dbReference>
<feature type="signal peptide" evidence="4">
    <location>
        <begin position="1"/>
        <end position="27"/>
    </location>
</feature>
<keyword evidence="2" id="KW-0677">Repeat</keyword>
<feature type="chain" id="PRO_5015466380" description="Ig-like domain-containing protein" evidence="4">
    <location>
        <begin position="28"/>
        <end position="3367"/>
    </location>
</feature>
<dbReference type="InterPro" id="IPR013783">
    <property type="entry name" value="Ig-like_fold"/>
</dbReference>
<dbReference type="SMART" id="SM00635">
    <property type="entry name" value="BID_2"/>
    <property type="match status" value="5"/>
</dbReference>
<feature type="domain" description="PKD/Chitinase" evidence="5">
    <location>
        <begin position="2390"/>
        <end position="2463"/>
    </location>
</feature>
<dbReference type="Proteomes" id="UP000239872">
    <property type="component" value="Unassembled WGS sequence"/>
</dbReference>
<dbReference type="SMART" id="SM00089">
    <property type="entry name" value="PKD"/>
    <property type="match status" value="7"/>
</dbReference>
<dbReference type="Gene3D" id="2.60.40.10">
    <property type="entry name" value="Immunoglobulins"/>
    <property type="match status" value="2"/>
</dbReference>
<dbReference type="SUPFAM" id="SSF49373">
    <property type="entry name" value="Invasin/intimin cell-adhesion fragments"/>
    <property type="match status" value="1"/>
</dbReference>
<dbReference type="NCBIfam" id="TIGR04183">
    <property type="entry name" value="Por_Secre_tail"/>
    <property type="match status" value="1"/>
</dbReference>
<dbReference type="InterPro" id="IPR013519">
    <property type="entry name" value="Int_alpha_beta-p"/>
</dbReference>
<feature type="domain" description="BIG2" evidence="6">
    <location>
        <begin position="1529"/>
        <end position="1599"/>
    </location>
</feature>
<dbReference type="InterPro" id="IPR008964">
    <property type="entry name" value="Invasin/intimin_cell_adhesion"/>
</dbReference>
<evidence type="ECO:0000259" key="5">
    <source>
        <dbReference type="SMART" id="SM00089"/>
    </source>
</evidence>
<evidence type="ECO:0000256" key="2">
    <source>
        <dbReference type="ARBA" id="ARBA00022737"/>
    </source>
</evidence>
<dbReference type="SUPFAM" id="SSF69318">
    <property type="entry name" value="Integrin alpha N-terminal domain"/>
    <property type="match status" value="3"/>
</dbReference>
<feature type="domain" description="BIG2" evidence="6">
    <location>
        <begin position="622"/>
        <end position="692"/>
    </location>
</feature>